<dbReference type="RefSeq" id="WP_126041968.1">
    <property type="nucleotide sequence ID" value="NZ_CP034438.1"/>
</dbReference>
<evidence type="ECO:0008006" key="4">
    <source>
        <dbReference type="Google" id="ProtNLM"/>
    </source>
</evidence>
<keyword evidence="1" id="KW-1133">Transmembrane helix</keyword>
<feature type="transmembrane region" description="Helical" evidence="1">
    <location>
        <begin position="366"/>
        <end position="386"/>
    </location>
</feature>
<name>A0A3S8ZBJ5_9ACTO</name>
<dbReference type="AlphaFoldDB" id="A0A3S8ZBJ5"/>
<feature type="transmembrane region" description="Helical" evidence="1">
    <location>
        <begin position="398"/>
        <end position="419"/>
    </location>
</feature>
<feature type="transmembrane region" description="Helical" evidence="1">
    <location>
        <begin position="167"/>
        <end position="186"/>
    </location>
</feature>
<dbReference type="Proteomes" id="UP000270021">
    <property type="component" value="Chromosome"/>
</dbReference>
<keyword evidence="1" id="KW-0812">Transmembrane</keyword>
<feature type="transmembrane region" description="Helical" evidence="1">
    <location>
        <begin position="9"/>
        <end position="28"/>
    </location>
</feature>
<dbReference type="OrthoDB" id="3260849at2"/>
<proteinExistence type="predicted"/>
<dbReference type="KEGG" id="fsl:EJO69_11490"/>
<feature type="transmembrane region" description="Helical" evidence="1">
    <location>
        <begin position="221"/>
        <end position="246"/>
    </location>
</feature>
<dbReference type="EMBL" id="CP034438">
    <property type="protein sequence ID" value="AZN30857.1"/>
    <property type="molecule type" value="Genomic_DNA"/>
</dbReference>
<sequence length="449" mass="48090">MTALRLNDGAAVAIIFLYTLLLCIPAVFRYDGVSLYDEITHFDYAYKLTVEHSIPKSVEPLAGDSLKAWACRDSEWVEDSSDLCERAEDGTATRYEFPVDGVNYNGFHPLLYYAVTGWGAQALTAAASPVVDLDLFDAMRIMSSLWLAAGISAFYLVLRRWIERPTLALGAALLLVSLPAVTLFGFTISPDAAAPLAGAAAIAIAGRMADGRRAFLMTAVLTLLVASTKLLSIVAILSVVTVGLLYSLPHVKTMRGREFRQWAGPFGGALVGTAVAYIGATLVTRSAGAPTVPNPAAGLSTLEMVGSPLQPVAQTFATGLGIVNPYWMPSELNSPEWAAFSRLMALLIVAAPFIIMWLSNPKSRDFILGLSLLAGMLTVPVLIQVREILTRDEYFANVATRYSISLIPLAIAIIAILASRRSWGQAAVWSLAGLSMLLALGSINGIFTV</sequence>
<evidence type="ECO:0000256" key="1">
    <source>
        <dbReference type="SAM" id="Phobius"/>
    </source>
</evidence>
<feature type="transmembrane region" description="Helical" evidence="1">
    <location>
        <begin position="339"/>
        <end position="359"/>
    </location>
</feature>
<feature type="transmembrane region" description="Helical" evidence="1">
    <location>
        <begin position="138"/>
        <end position="158"/>
    </location>
</feature>
<reference evidence="2 3" key="1">
    <citation type="submission" date="2018-12" db="EMBL/GenBank/DDBJ databases">
        <title>Complete genome sequence of Flaviflexus salsibiostraticola KCTC 33148.</title>
        <authorList>
            <person name="Bae J.-W."/>
        </authorList>
    </citation>
    <scope>NUCLEOTIDE SEQUENCE [LARGE SCALE GENOMIC DNA]</scope>
    <source>
        <strain evidence="2 3">KCTC 33148</strain>
    </source>
</reference>
<keyword evidence="3" id="KW-1185">Reference proteome</keyword>
<protein>
    <recommendedName>
        <fullName evidence="4">DUF2142 domain-containing protein</fullName>
    </recommendedName>
</protein>
<keyword evidence="1" id="KW-0472">Membrane</keyword>
<feature type="transmembrane region" description="Helical" evidence="1">
    <location>
        <begin position="266"/>
        <end position="288"/>
    </location>
</feature>
<evidence type="ECO:0000313" key="3">
    <source>
        <dbReference type="Proteomes" id="UP000270021"/>
    </source>
</evidence>
<feature type="transmembrane region" description="Helical" evidence="1">
    <location>
        <begin position="426"/>
        <end position="447"/>
    </location>
</feature>
<accession>A0A3S8ZBJ5</accession>
<organism evidence="2 3">
    <name type="scientific">Flaviflexus salsibiostraticola</name>
    <dbReference type="NCBI Taxonomy" id="1282737"/>
    <lineage>
        <taxon>Bacteria</taxon>
        <taxon>Bacillati</taxon>
        <taxon>Actinomycetota</taxon>
        <taxon>Actinomycetes</taxon>
        <taxon>Actinomycetales</taxon>
        <taxon>Actinomycetaceae</taxon>
        <taxon>Flaviflexus</taxon>
    </lineage>
</organism>
<evidence type="ECO:0000313" key="2">
    <source>
        <dbReference type="EMBL" id="AZN30857.1"/>
    </source>
</evidence>
<gene>
    <name evidence="2" type="ORF">EJO69_11490</name>
</gene>